<feature type="transmembrane region" description="Helical" evidence="1">
    <location>
        <begin position="106"/>
        <end position="124"/>
    </location>
</feature>
<protein>
    <recommendedName>
        <fullName evidence="4">DUF2975 domain-containing protein</fullName>
    </recommendedName>
</protein>
<accession>A0A841DS43</accession>
<evidence type="ECO:0000313" key="2">
    <source>
        <dbReference type="EMBL" id="MBB5981453.1"/>
    </source>
</evidence>
<organism evidence="2 3">
    <name type="scientific">Kribbella solani</name>
    <dbReference type="NCBI Taxonomy" id="236067"/>
    <lineage>
        <taxon>Bacteria</taxon>
        <taxon>Bacillati</taxon>
        <taxon>Actinomycetota</taxon>
        <taxon>Actinomycetes</taxon>
        <taxon>Propionibacteriales</taxon>
        <taxon>Kribbellaceae</taxon>
        <taxon>Kribbella</taxon>
    </lineage>
</organism>
<gene>
    <name evidence="2" type="ORF">HDA44_004794</name>
</gene>
<dbReference type="AlphaFoldDB" id="A0A841DS43"/>
<keyword evidence="1" id="KW-1133">Transmembrane helix</keyword>
<feature type="transmembrane region" description="Helical" evidence="1">
    <location>
        <begin position="12"/>
        <end position="37"/>
    </location>
</feature>
<dbReference type="EMBL" id="JACHNF010000001">
    <property type="protein sequence ID" value="MBB5981453.1"/>
    <property type="molecule type" value="Genomic_DNA"/>
</dbReference>
<dbReference type="RefSeq" id="WP_184837935.1">
    <property type="nucleotide sequence ID" value="NZ_BAAAVN010000009.1"/>
</dbReference>
<feature type="transmembrane region" description="Helical" evidence="1">
    <location>
        <begin position="136"/>
        <end position="162"/>
    </location>
</feature>
<dbReference type="Pfam" id="PF11188">
    <property type="entry name" value="DUF2975"/>
    <property type="match status" value="1"/>
</dbReference>
<proteinExistence type="predicted"/>
<dbReference type="Proteomes" id="UP000558997">
    <property type="component" value="Unassembled WGS sequence"/>
</dbReference>
<dbReference type="InterPro" id="IPR021354">
    <property type="entry name" value="DUF2975"/>
</dbReference>
<evidence type="ECO:0000313" key="3">
    <source>
        <dbReference type="Proteomes" id="UP000558997"/>
    </source>
</evidence>
<keyword evidence="1" id="KW-0812">Transmembrane</keyword>
<evidence type="ECO:0000256" key="1">
    <source>
        <dbReference type="SAM" id="Phobius"/>
    </source>
</evidence>
<keyword evidence="3" id="KW-1185">Reference proteome</keyword>
<comment type="caution">
    <text evidence="2">The sequence shown here is derived from an EMBL/GenBank/DDBJ whole genome shotgun (WGS) entry which is preliminary data.</text>
</comment>
<feature type="transmembrane region" description="Helical" evidence="1">
    <location>
        <begin position="174"/>
        <end position="193"/>
    </location>
</feature>
<keyword evidence="1" id="KW-0472">Membrane</keyword>
<name>A0A841DS43_9ACTN</name>
<reference evidence="2 3" key="1">
    <citation type="submission" date="2020-08" db="EMBL/GenBank/DDBJ databases">
        <title>Sequencing the genomes of 1000 actinobacteria strains.</title>
        <authorList>
            <person name="Klenk H.-P."/>
        </authorList>
    </citation>
    <scope>NUCLEOTIDE SEQUENCE [LARGE SCALE GENOMIC DNA]</scope>
    <source>
        <strain evidence="2 3">DSM 17294</strain>
    </source>
</reference>
<evidence type="ECO:0008006" key="4">
    <source>
        <dbReference type="Google" id="ProtNLM"/>
    </source>
</evidence>
<sequence>MKLGWSRTDGNTLTGLLGLAFAIEGLFGVLIPALHIAGLTSTRATREVGVSGVAQQLAEGGASGAAQPIAEGGGMTLSAAESATLTVADPSLGQRVLLDLPTLFDAVPILLGLYLLFLVARTFSTGDPFEPRNPRRIFAISILIALGSLGDGLLTALTNHFLVVGTPLEQQVPFSWHISFLPLGVAAVVAALAQAFRVGVRLRADTEGLV</sequence>